<evidence type="ECO:0000313" key="10">
    <source>
        <dbReference type="Proteomes" id="UP000639338"/>
    </source>
</evidence>
<comment type="function">
    <text evidence="8">Gustatory receptor which mediates acceptance or avoidance behavior, depending on its substrates.</text>
</comment>
<feature type="transmembrane region" description="Helical" evidence="8">
    <location>
        <begin position="159"/>
        <end position="180"/>
    </location>
</feature>
<dbReference type="GO" id="GO:0030425">
    <property type="term" value="C:dendrite"/>
    <property type="evidence" value="ECO:0007669"/>
    <property type="project" value="TreeGrafter"/>
</dbReference>
<gene>
    <name evidence="9" type="ORF">HCN44_010259</name>
</gene>
<comment type="caution">
    <text evidence="9">The sequence shown here is derived from an EMBL/GenBank/DDBJ whole genome shotgun (WGS) entry which is preliminary data.</text>
</comment>
<dbReference type="GO" id="GO:0007635">
    <property type="term" value="P:chemosensory behavior"/>
    <property type="evidence" value="ECO:0007669"/>
    <property type="project" value="TreeGrafter"/>
</dbReference>
<dbReference type="Proteomes" id="UP000639338">
    <property type="component" value="Unassembled WGS sequence"/>
</dbReference>
<evidence type="ECO:0000256" key="5">
    <source>
        <dbReference type="ARBA" id="ARBA00023136"/>
    </source>
</evidence>
<sequence length="370" mass="41871">MMFNIIKPFNWGGRAFGGSLYEVTNNNYVVTIKGIIYSILLGLFGLANSVLSCYLSVNDTSSLKVKFLTIGRTIIGYCCFFLDIFMTVYLNKRLTSAFNHLRIYDITSKFNEKMDGKIKPFHSSILTLIVITCWITVGLLTYCTGSTGILSILNGIEYFHFYMSISMQILNFCGLMMMIYQRFDNLCYLIIQKESTKINIKIISHFLKNVGLRDVWRMHCSLAKAAEEINTIYSLQLFGWVFTFSLNALSRIYSIMTIDNNSDNCNFFILRELVSAIGSFLNVFIIALSCHLISRRANQVAENIFSPISTIRSKRNSVEGDNAANAYFCNKKLYFTAAAGLFVIRLPLLLSIVGAMTTYLVILHKSSSNA</sequence>
<protein>
    <recommendedName>
        <fullName evidence="8">Gustatory receptor</fullName>
    </recommendedName>
</protein>
<keyword evidence="2 8" id="KW-1003">Cell membrane</keyword>
<keyword evidence="4 8" id="KW-1133">Transmembrane helix</keyword>
<keyword evidence="3 8" id="KW-0812">Transmembrane</keyword>
<feature type="transmembrane region" description="Helical" evidence="8">
    <location>
        <begin position="273"/>
        <end position="293"/>
    </location>
</feature>
<dbReference type="AlphaFoldDB" id="A0A835CS86"/>
<evidence type="ECO:0000256" key="6">
    <source>
        <dbReference type="ARBA" id="ARBA00023170"/>
    </source>
</evidence>
<keyword evidence="6 8" id="KW-0675">Receptor</keyword>
<feature type="transmembrane region" description="Helical" evidence="8">
    <location>
        <begin position="232"/>
        <end position="253"/>
    </location>
</feature>
<dbReference type="Pfam" id="PF08395">
    <property type="entry name" value="7tm_7"/>
    <property type="match status" value="1"/>
</dbReference>
<evidence type="ECO:0000256" key="4">
    <source>
        <dbReference type="ARBA" id="ARBA00022989"/>
    </source>
</evidence>
<dbReference type="GO" id="GO:0050909">
    <property type="term" value="P:sensory perception of taste"/>
    <property type="evidence" value="ECO:0007669"/>
    <property type="project" value="InterPro"/>
</dbReference>
<organism evidence="9 10">
    <name type="scientific">Aphidius gifuensis</name>
    <name type="common">Parasitoid wasp</name>
    <dbReference type="NCBI Taxonomy" id="684658"/>
    <lineage>
        <taxon>Eukaryota</taxon>
        <taxon>Metazoa</taxon>
        <taxon>Ecdysozoa</taxon>
        <taxon>Arthropoda</taxon>
        <taxon>Hexapoda</taxon>
        <taxon>Insecta</taxon>
        <taxon>Pterygota</taxon>
        <taxon>Neoptera</taxon>
        <taxon>Endopterygota</taxon>
        <taxon>Hymenoptera</taxon>
        <taxon>Apocrita</taxon>
        <taxon>Ichneumonoidea</taxon>
        <taxon>Braconidae</taxon>
        <taxon>Aphidiinae</taxon>
        <taxon>Aphidius</taxon>
    </lineage>
</organism>
<evidence type="ECO:0000256" key="7">
    <source>
        <dbReference type="ARBA" id="ARBA00023224"/>
    </source>
</evidence>
<comment type="subcellular location">
    <subcellularLocation>
        <location evidence="1 8">Cell membrane</location>
        <topology evidence="1 8">Multi-pass membrane protein</topology>
    </subcellularLocation>
</comment>
<keyword evidence="10" id="KW-1185">Reference proteome</keyword>
<dbReference type="InterPro" id="IPR013604">
    <property type="entry name" value="7TM_chemorcpt"/>
</dbReference>
<evidence type="ECO:0000256" key="3">
    <source>
        <dbReference type="ARBA" id="ARBA00022692"/>
    </source>
</evidence>
<evidence type="ECO:0000256" key="8">
    <source>
        <dbReference type="RuleBase" id="RU363108"/>
    </source>
</evidence>
<dbReference type="GO" id="GO:0007165">
    <property type="term" value="P:signal transduction"/>
    <property type="evidence" value="ECO:0007669"/>
    <property type="project" value="UniProtKB-KW"/>
</dbReference>
<dbReference type="PANTHER" id="PTHR21143:SF133">
    <property type="entry name" value="GUSTATORY AND PHEROMONE RECEPTOR 32A-RELATED"/>
    <property type="match status" value="1"/>
</dbReference>
<name>A0A835CS86_APHGI</name>
<dbReference type="GO" id="GO:0008049">
    <property type="term" value="P:male courtship behavior"/>
    <property type="evidence" value="ECO:0007669"/>
    <property type="project" value="TreeGrafter"/>
</dbReference>
<reference evidence="9 10" key="1">
    <citation type="submission" date="2020-08" db="EMBL/GenBank/DDBJ databases">
        <title>Aphidius gifuensis genome sequencing and assembly.</title>
        <authorList>
            <person name="Du Z."/>
        </authorList>
    </citation>
    <scope>NUCLEOTIDE SEQUENCE [LARGE SCALE GENOMIC DNA]</scope>
    <source>
        <strain evidence="9">YNYX2018</strain>
        <tissue evidence="9">Adults</tissue>
    </source>
</reference>
<feature type="transmembrane region" description="Helical" evidence="8">
    <location>
        <begin position="35"/>
        <end position="57"/>
    </location>
</feature>
<feature type="transmembrane region" description="Helical" evidence="8">
    <location>
        <begin position="125"/>
        <end position="153"/>
    </location>
</feature>
<proteinExistence type="inferred from homology"/>
<feature type="transmembrane region" description="Helical" evidence="8">
    <location>
        <begin position="333"/>
        <end position="362"/>
    </location>
</feature>
<evidence type="ECO:0000256" key="2">
    <source>
        <dbReference type="ARBA" id="ARBA00022475"/>
    </source>
</evidence>
<dbReference type="GO" id="GO:0005886">
    <property type="term" value="C:plasma membrane"/>
    <property type="evidence" value="ECO:0007669"/>
    <property type="project" value="UniProtKB-SubCell"/>
</dbReference>
<accession>A0A835CS86</accession>
<keyword evidence="5 8" id="KW-0472">Membrane</keyword>
<dbReference type="PANTHER" id="PTHR21143">
    <property type="entry name" value="INVERTEBRATE GUSTATORY RECEPTOR"/>
    <property type="match status" value="1"/>
</dbReference>
<dbReference type="GO" id="GO:0043025">
    <property type="term" value="C:neuronal cell body"/>
    <property type="evidence" value="ECO:0007669"/>
    <property type="project" value="TreeGrafter"/>
</dbReference>
<evidence type="ECO:0000256" key="1">
    <source>
        <dbReference type="ARBA" id="ARBA00004651"/>
    </source>
</evidence>
<dbReference type="GO" id="GO:0030424">
    <property type="term" value="C:axon"/>
    <property type="evidence" value="ECO:0007669"/>
    <property type="project" value="TreeGrafter"/>
</dbReference>
<feature type="transmembrane region" description="Helical" evidence="8">
    <location>
        <begin position="69"/>
        <end position="90"/>
    </location>
</feature>
<dbReference type="EMBL" id="JACMRX010000003">
    <property type="protein sequence ID" value="KAF7993664.1"/>
    <property type="molecule type" value="Genomic_DNA"/>
</dbReference>
<comment type="similarity">
    <text evidence="8">Belongs to the insect chemoreceptor superfamily. Gustatory receptor (GR) family.</text>
</comment>
<dbReference type="OrthoDB" id="6366728at2759"/>
<keyword evidence="7 8" id="KW-0807">Transducer</keyword>
<evidence type="ECO:0000313" key="9">
    <source>
        <dbReference type="EMBL" id="KAF7993664.1"/>
    </source>
</evidence>